<name>A0AB39PVR0_9ACTN</name>
<dbReference type="RefSeq" id="WP_369169196.1">
    <property type="nucleotide sequence ID" value="NZ_CP163439.1"/>
</dbReference>
<feature type="signal peptide" evidence="2">
    <location>
        <begin position="1"/>
        <end position="31"/>
    </location>
</feature>
<gene>
    <name evidence="3" type="ORF">AB5J49_15370</name>
</gene>
<evidence type="ECO:0008006" key="4">
    <source>
        <dbReference type="Google" id="ProtNLM"/>
    </source>
</evidence>
<evidence type="ECO:0000313" key="3">
    <source>
        <dbReference type="EMBL" id="XDQ34606.1"/>
    </source>
</evidence>
<proteinExistence type="predicted"/>
<dbReference type="AlphaFoldDB" id="A0AB39PVR0"/>
<evidence type="ECO:0000256" key="2">
    <source>
        <dbReference type="SAM" id="SignalP"/>
    </source>
</evidence>
<protein>
    <recommendedName>
        <fullName evidence="4">Secreted protein</fullName>
    </recommendedName>
</protein>
<dbReference type="EMBL" id="CP163439">
    <property type="protein sequence ID" value="XDQ34606.1"/>
    <property type="molecule type" value="Genomic_DNA"/>
</dbReference>
<accession>A0AB39PVR0</accession>
<evidence type="ECO:0000256" key="1">
    <source>
        <dbReference type="SAM" id="MobiDB-lite"/>
    </source>
</evidence>
<organism evidence="3">
    <name type="scientific">Streptomyces sp. R28</name>
    <dbReference type="NCBI Taxonomy" id="3238628"/>
    <lineage>
        <taxon>Bacteria</taxon>
        <taxon>Bacillati</taxon>
        <taxon>Actinomycetota</taxon>
        <taxon>Actinomycetes</taxon>
        <taxon>Kitasatosporales</taxon>
        <taxon>Streptomycetaceae</taxon>
        <taxon>Streptomyces</taxon>
    </lineage>
</organism>
<feature type="region of interest" description="Disordered" evidence="1">
    <location>
        <begin position="87"/>
        <end position="106"/>
    </location>
</feature>
<reference evidence="3" key="1">
    <citation type="submission" date="2024-07" db="EMBL/GenBank/DDBJ databases">
        <authorList>
            <person name="Yu S.T."/>
        </authorList>
    </citation>
    <scope>NUCLEOTIDE SEQUENCE</scope>
    <source>
        <strain evidence="3">R28</strain>
    </source>
</reference>
<feature type="chain" id="PRO_5044287927" description="Secreted protein" evidence="2">
    <location>
        <begin position="32"/>
        <end position="146"/>
    </location>
</feature>
<sequence>MHAILRKTCTAVGAAGLAMALTLAGGGSAQADEGQWHNFTLEIPGKAKFNGKYKFNPSGTGNGGYVVSGSVCDLKADGDGVYGQGKTEGYDWSSKRGDANGSKEGCGTEDREFYDYQAIYVDRGKYQLCVDDAGSDTCDTQSWKYR</sequence>
<keyword evidence="2" id="KW-0732">Signal</keyword>